<accession>A0A501XRA6</accession>
<dbReference type="InterPro" id="IPR029058">
    <property type="entry name" value="AB_hydrolase_fold"/>
</dbReference>
<reference evidence="2 3" key="1">
    <citation type="submission" date="2019-06" db="EMBL/GenBank/DDBJ databases">
        <authorList>
            <person name="Lee I."/>
            <person name="Jang G.I."/>
            <person name="Hwang C.Y."/>
        </authorList>
    </citation>
    <scope>NUCLEOTIDE SEQUENCE [LARGE SCALE GENOMIC DNA]</scope>
    <source>
        <strain evidence="2 3">PAMC 28131</strain>
    </source>
</reference>
<dbReference type="InterPro" id="IPR005152">
    <property type="entry name" value="Lipase_secreted"/>
</dbReference>
<protein>
    <submittedName>
        <fullName evidence="2">Lipase</fullName>
    </submittedName>
</protein>
<dbReference type="AlphaFoldDB" id="A0A501XRA6"/>
<proteinExistence type="predicted"/>
<dbReference type="Proteomes" id="UP000319897">
    <property type="component" value="Unassembled WGS sequence"/>
</dbReference>
<organism evidence="2 3">
    <name type="scientific">Sandaracinobacter neustonicus</name>
    <dbReference type="NCBI Taxonomy" id="1715348"/>
    <lineage>
        <taxon>Bacteria</taxon>
        <taxon>Pseudomonadati</taxon>
        <taxon>Pseudomonadota</taxon>
        <taxon>Alphaproteobacteria</taxon>
        <taxon>Sphingomonadales</taxon>
        <taxon>Sphingosinicellaceae</taxon>
        <taxon>Sandaracinobacter</taxon>
    </lineage>
</organism>
<sequence length="415" mass="42747">MPKRRRPCCNKPTSKSAVRPTLPTSVETADMRMQNRKGARMRLLQQGLIALCALAAPLAGGQASAAAPGTILHQEAIPGAPDGAQAYRVTYQSRTAKGDDVAVSGLIIVPAGTPPAAGRPVVAWAHPTTGVVPACAPSNSVLRFAMIPGLRDMLKQGFVVTATDYPGTGPGEVQPFLDGPAEARAVLDSVRAAARIAGSGAGPRFALWGHSQGGQAVLFAGATQADYAPELQLAGVAAAAPATDLSALFRDDMGTKGGNNLTALALWSWARTEAAPFEPIVKPEAAPAIEAVAAKCIDVLLTSPSKRAADKVLATGFLTVPNVATVEPWRSIIARNSAGPLPKHVPLFLAQGGADVIVRPAVTQGYMKRQCAAGGKVTLHSRPQTGHGWIAAKSAQAAVSWLADRFAGLPAPDSC</sequence>
<dbReference type="EMBL" id="VFSU01000013">
    <property type="protein sequence ID" value="TPE63086.1"/>
    <property type="molecule type" value="Genomic_DNA"/>
</dbReference>
<dbReference type="Pfam" id="PF03583">
    <property type="entry name" value="LIP"/>
    <property type="match status" value="1"/>
</dbReference>
<evidence type="ECO:0000313" key="2">
    <source>
        <dbReference type="EMBL" id="TPE63086.1"/>
    </source>
</evidence>
<evidence type="ECO:0000256" key="1">
    <source>
        <dbReference type="SAM" id="MobiDB-lite"/>
    </source>
</evidence>
<dbReference type="GO" id="GO:0016042">
    <property type="term" value="P:lipid catabolic process"/>
    <property type="evidence" value="ECO:0007669"/>
    <property type="project" value="InterPro"/>
</dbReference>
<dbReference type="PIRSF" id="PIRSF029171">
    <property type="entry name" value="Esterase_LipA"/>
    <property type="match status" value="1"/>
</dbReference>
<dbReference type="Gene3D" id="3.40.50.1820">
    <property type="entry name" value="alpha/beta hydrolase"/>
    <property type="match status" value="2"/>
</dbReference>
<dbReference type="OrthoDB" id="9955at2"/>
<dbReference type="GO" id="GO:0004806">
    <property type="term" value="F:triacylglycerol lipase activity"/>
    <property type="evidence" value="ECO:0007669"/>
    <property type="project" value="InterPro"/>
</dbReference>
<dbReference type="SUPFAM" id="SSF53474">
    <property type="entry name" value="alpha/beta-Hydrolases"/>
    <property type="match status" value="1"/>
</dbReference>
<keyword evidence="3" id="KW-1185">Reference proteome</keyword>
<dbReference type="PANTHER" id="PTHR34853">
    <property type="match status" value="1"/>
</dbReference>
<evidence type="ECO:0000313" key="3">
    <source>
        <dbReference type="Proteomes" id="UP000319897"/>
    </source>
</evidence>
<name>A0A501XRA6_9SPHN</name>
<comment type="caution">
    <text evidence="2">The sequence shown here is derived from an EMBL/GenBank/DDBJ whole genome shotgun (WGS) entry which is preliminary data.</text>
</comment>
<dbReference type="PANTHER" id="PTHR34853:SF1">
    <property type="entry name" value="LIPASE 5"/>
    <property type="match status" value="1"/>
</dbReference>
<gene>
    <name evidence="2" type="ORF">FJQ54_04365</name>
</gene>
<feature type="region of interest" description="Disordered" evidence="1">
    <location>
        <begin position="1"/>
        <end position="20"/>
    </location>
</feature>
<feature type="compositionally biased region" description="Polar residues" evidence="1">
    <location>
        <begin position="11"/>
        <end position="20"/>
    </location>
</feature>